<dbReference type="EMBL" id="DUZY01000004">
    <property type="protein sequence ID" value="DAD38467.1"/>
    <property type="molecule type" value="Genomic_DNA"/>
</dbReference>
<keyword evidence="2" id="KW-1185">Reference proteome</keyword>
<comment type="caution">
    <text evidence="1">The sequence shown here is derived from an EMBL/GenBank/DDBJ whole genome shotgun (WGS) entry which is preliminary data.</text>
</comment>
<name>A0A822Z120_NELNU</name>
<proteinExistence type="predicted"/>
<gene>
    <name evidence="1" type="ORF">HUJ06_009108</name>
</gene>
<dbReference type="AlphaFoldDB" id="A0A822Z120"/>
<evidence type="ECO:0000313" key="2">
    <source>
        <dbReference type="Proteomes" id="UP000607653"/>
    </source>
</evidence>
<dbReference type="Proteomes" id="UP000607653">
    <property type="component" value="Unassembled WGS sequence"/>
</dbReference>
<protein>
    <submittedName>
        <fullName evidence="1">Uncharacterized protein</fullName>
    </submittedName>
</protein>
<sequence>MQIDFLKCKNIPSSHVTSSVQEALILSCASIHRSLDHQSE</sequence>
<accession>A0A822Z120</accession>
<evidence type="ECO:0000313" key="1">
    <source>
        <dbReference type="EMBL" id="DAD38467.1"/>
    </source>
</evidence>
<reference evidence="1 2" key="1">
    <citation type="journal article" date="2020" name="Mol. Biol. Evol.">
        <title>Distinct Expression and Methylation Patterns for Genes with Different Fates following a Single Whole-Genome Duplication in Flowering Plants.</title>
        <authorList>
            <person name="Shi T."/>
            <person name="Rahmani R.S."/>
            <person name="Gugger P.F."/>
            <person name="Wang M."/>
            <person name="Li H."/>
            <person name="Zhang Y."/>
            <person name="Li Z."/>
            <person name="Wang Q."/>
            <person name="Van de Peer Y."/>
            <person name="Marchal K."/>
            <person name="Chen J."/>
        </authorList>
    </citation>
    <scope>NUCLEOTIDE SEQUENCE [LARGE SCALE GENOMIC DNA]</scope>
    <source>
        <tissue evidence="1">Leaf</tissue>
    </source>
</reference>
<organism evidence="1 2">
    <name type="scientific">Nelumbo nucifera</name>
    <name type="common">Sacred lotus</name>
    <dbReference type="NCBI Taxonomy" id="4432"/>
    <lineage>
        <taxon>Eukaryota</taxon>
        <taxon>Viridiplantae</taxon>
        <taxon>Streptophyta</taxon>
        <taxon>Embryophyta</taxon>
        <taxon>Tracheophyta</taxon>
        <taxon>Spermatophyta</taxon>
        <taxon>Magnoliopsida</taxon>
        <taxon>Proteales</taxon>
        <taxon>Nelumbonaceae</taxon>
        <taxon>Nelumbo</taxon>
    </lineage>
</organism>